<keyword evidence="3" id="KW-1185">Reference proteome</keyword>
<reference evidence="2 3" key="1">
    <citation type="submission" date="2024-06" db="EMBL/GenBank/DDBJ databases">
        <authorList>
            <person name="Tuo L."/>
        </authorList>
    </citation>
    <scope>NUCLEOTIDE SEQUENCE [LARGE SCALE GENOMIC DNA]</scope>
    <source>
        <strain evidence="2 3">ZMM04-5</strain>
    </source>
</reference>
<keyword evidence="1" id="KW-0732">Signal</keyword>
<protein>
    <submittedName>
        <fullName evidence="2">Uncharacterized protein</fullName>
    </submittedName>
</protein>
<evidence type="ECO:0000256" key="1">
    <source>
        <dbReference type="SAM" id="SignalP"/>
    </source>
</evidence>
<feature type="signal peptide" evidence="1">
    <location>
        <begin position="1"/>
        <end position="30"/>
    </location>
</feature>
<gene>
    <name evidence="2" type="ORF">ABUE31_03155</name>
</gene>
<dbReference type="Proteomes" id="UP001556196">
    <property type="component" value="Unassembled WGS sequence"/>
</dbReference>
<accession>A0ABV3QV99</accession>
<name>A0ABV3QV99_9HYPH</name>
<evidence type="ECO:0000313" key="3">
    <source>
        <dbReference type="Proteomes" id="UP001556196"/>
    </source>
</evidence>
<dbReference type="RefSeq" id="WP_367722037.1">
    <property type="nucleotide sequence ID" value="NZ_JBFOCH010000049.1"/>
</dbReference>
<feature type="chain" id="PRO_5046869092" evidence="1">
    <location>
        <begin position="31"/>
        <end position="99"/>
    </location>
</feature>
<comment type="caution">
    <text evidence="2">The sequence shown here is derived from an EMBL/GenBank/DDBJ whole genome shotgun (WGS) entry which is preliminary data.</text>
</comment>
<dbReference type="EMBL" id="JBFOCI010000001">
    <property type="protein sequence ID" value="MEW9804984.1"/>
    <property type="molecule type" value="Genomic_DNA"/>
</dbReference>
<proteinExistence type="predicted"/>
<dbReference type="PROSITE" id="PS51257">
    <property type="entry name" value="PROKAR_LIPOPROTEIN"/>
    <property type="match status" value="1"/>
</dbReference>
<organism evidence="2 3">
    <name type="scientific">Mesorhizobium marinum</name>
    <dbReference type="NCBI Taxonomy" id="3228790"/>
    <lineage>
        <taxon>Bacteria</taxon>
        <taxon>Pseudomonadati</taxon>
        <taxon>Pseudomonadota</taxon>
        <taxon>Alphaproteobacteria</taxon>
        <taxon>Hyphomicrobiales</taxon>
        <taxon>Phyllobacteriaceae</taxon>
        <taxon>Mesorhizobium</taxon>
    </lineage>
</organism>
<sequence>MRHMKGLLLLAATAALGFVAVSASTAPASAAGCYYMLYQDGHGVVTGNLAIQGYASAVKRETACDRARRECNRRFERARKKGNVPRANPRELRCVRMGS</sequence>
<evidence type="ECO:0000313" key="2">
    <source>
        <dbReference type="EMBL" id="MEW9804984.1"/>
    </source>
</evidence>